<dbReference type="Proteomes" id="UP000290289">
    <property type="component" value="Chromosome 13"/>
</dbReference>
<comment type="caution">
    <text evidence="10">The sequence shown here is derived from an EMBL/GenBank/DDBJ whole genome shotgun (WGS) entry which is preliminary data.</text>
</comment>
<evidence type="ECO:0000256" key="9">
    <source>
        <dbReference type="SAM" id="Phobius"/>
    </source>
</evidence>
<organism evidence="10 11">
    <name type="scientific">Malus domestica</name>
    <name type="common">Apple</name>
    <name type="synonym">Pyrus malus</name>
    <dbReference type="NCBI Taxonomy" id="3750"/>
    <lineage>
        <taxon>Eukaryota</taxon>
        <taxon>Viridiplantae</taxon>
        <taxon>Streptophyta</taxon>
        <taxon>Embryophyta</taxon>
        <taxon>Tracheophyta</taxon>
        <taxon>Spermatophyta</taxon>
        <taxon>Magnoliopsida</taxon>
        <taxon>eudicotyledons</taxon>
        <taxon>Gunneridae</taxon>
        <taxon>Pentapetalae</taxon>
        <taxon>rosids</taxon>
        <taxon>fabids</taxon>
        <taxon>Rosales</taxon>
        <taxon>Rosaceae</taxon>
        <taxon>Amygdaloideae</taxon>
        <taxon>Maleae</taxon>
        <taxon>Malus</taxon>
    </lineage>
</organism>
<evidence type="ECO:0000256" key="1">
    <source>
        <dbReference type="ARBA" id="ARBA00004141"/>
    </source>
</evidence>
<proteinExistence type="inferred from homology"/>
<evidence type="ECO:0000313" key="10">
    <source>
        <dbReference type="EMBL" id="RXH80047.1"/>
    </source>
</evidence>
<evidence type="ECO:0008006" key="12">
    <source>
        <dbReference type="Google" id="ProtNLM"/>
    </source>
</evidence>
<dbReference type="PANTHER" id="PTHR31942">
    <property type="entry name" value="MLO-LIKE PROTEIN 1"/>
    <property type="match status" value="1"/>
</dbReference>
<name>A0A498IDF7_MALDO</name>
<dbReference type="EMBL" id="RDQH01000339">
    <property type="protein sequence ID" value="RXH80047.1"/>
    <property type="molecule type" value="Genomic_DNA"/>
</dbReference>
<keyword evidence="6 9" id="KW-0472">Membrane</keyword>
<keyword evidence="11" id="KW-1185">Reference proteome</keyword>
<dbReference type="InterPro" id="IPR004326">
    <property type="entry name" value="Mlo"/>
</dbReference>
<evidence type="ECO:0000256" key="2">
    <source>
        <dbReference type="ARBA" id="ARBA00006574"/>
    </source>
</evidence>
<evidence type="ECO:0000256" key="5">
    <source>
        <dbReference type="ARBA" id="ARBA00022989"/>
    </source>
</evidence>
<evidence type="ECO:0000256" key="8">
    <source>
        <dbReference type="SAM" id="MobiDB-lite"/>
    </source>
</evidence>
<dbReference type="AlphaFoldDB" id="A0A498IDF7"/>
<keyword evidence="5 9" id="KW-1133">Transmembrane helix</keyword>
<reference evidence="10 11" key="1">
    <citation type="submission" date="2018-10" db="EMBL/GenBank/DDBJ databases">
        <title>A high-quality apple genome assembly.</title>
        <authorList>
            <person name="Hu J."/>
        </authorList>
    </citation>
    <scope>NUCLEOTIDE SEQUENCE [LARGE SCALE GENOMIC DNA]</scope>
    <source>
        <strain evidence="11">cv. HFTH1</strain>
        <tissue evidence="10">Young leaf</tissue>
    </source>
</reference>
<feature type="transmembrane region" description="Helical" evidence="9">
    <location>
        <begin position="113"/>
        <end position="131"/>
    </location>
</feature>
<keyword evidence="4" id="KW-0611">Plant defense</keyword>
<comment type="subcellular location">
    <subcellularLocation>
        <location evidence="1">Membrane</location>
        <topology evidence="1">Multi-pass membrane protein</topology>
    </subcellularLocation>
</comment>
<feature type="transmembrane region" description="Helical" evidence="9">
    <location>
        <begin position="177"/>
        <end position="202"/>
    </location>
</feature>
<evidence type="ECO:0000256" key="4">
    <source>
        <dbReference type="ARBA" id="ARBA00022821"/>
    </source>
</evidence>
<accession>A0A498IDF7</accession>
<evidence type="ECO:0000256" key="3">
    <source>
        <dbReference type="ARBA" id="ARBA00022692"/>
    </source>
</evidence>
<evidence type="ECO:0000256" key="7">
    <source>
        <dbReference type="ARBA" id="ARBA00023265"/>
    </source>
</evidence>
<keyword evidence="7" id="KW-0568">Pathogenesis-related protein</keyword>
<evidence type="ECO:0000256" key="6">
    <source>
        <dbReference type="ARBA" id="ARBA00023136"/>
    </source>
</evidence>
<gene>
    <name evidence="10" type="ORF">DVH24_041194</name>
</gene>
<keyword evidence="3 9" id="KW-0812">Transmembrane</keyword>
<comment type="similarity">
    <text evidence="2">Belongs to the MLO family.</text>
</comment>
<protein>
    <recommendedName>
        <fullName evidence="12">MLO-like protein</fullName>
    </recommendedName>
</protein>
<evidence type="ECO:0000313" key="11">
    <source>
        <dbReference type="Proteomes" id="UP000290289"/>
    </source>
</evidence>
<feature type="region of interest" description="Disordered" evidence="8">
    <location>
        <begin position="357"/>
        <end position="376"/>
    </location>
</feature>
<sequence length="376" mass="42987">MGKWNAWENETRTLEYQILNGNSLPLFYSRRFQLIHQTPFGKRHLKFWSKHPLLLWPVCFARQFCGSISKTDYMTLRNGFIRANFADGNNFNFLRFLARAFDDDFEQVVGIRFWIWLFSILFIFLSSHVFYDHYWLPFIPLLMASSPHPTRPNPELLSPGILNLDMGSCLNRKSEIIAIRITMGVVVQLICGYVTLPLHVLVTQMGSGMRRAVFTESVVEGLQNWHKKARHSLSKSRSISRSHSHSSSHLAHNFDTTEVSISDKIVKEAPDSDQRFPPLVAISSSSTSEITEEEVPQKAPPTPYITSLSVIPEITKEEENPKIVASTVTYDGEISFGSSWKFESSERHGREITEVIDEDHDSEILATFDQQPTTST</sequence>
<dbReference type="Pfam" id="PF03094">
    <property type="entry name" value="Mlo"/>
    <property type="match status" value="2"/>
</dbReference>
<dbReference type="GO" id="GO:0016020">
    <property type="term" value="C:membrane"/>
    <property type="evidence" value="ECO:0007669"/>
    <property type="project" value="UniProtKB-SubCell"/>
</dbReference>
<feature type="region of interest" description="Disordered" evidence="8">
    <location>
        <begin position="285"/>
        <end position="304"/>
    </location>
</feature>
<dbReference type="PANTHER" id="PTHR31942:SF57">
    <property type="entry name" value="MLO-LIKE PROTEIN"/>
    <property type="match status" value="1"/>
</dbReference>
<dbReference type="GO" id="GO:0006952">
    <property type="term" value="P:defense response"/>
    <property type="evidence" value="ECO:0007669"/>
    <property type="project" value="UniProtKB-KW"/>
</dbReference>